<keyword evidence="1" id="KW-0812">Transmembrane</keyword>
<keyword evidence="1" id="KW-0472">Membrane</keyword>
<proteinExistence type="predicted"/>
<accession>A0A1F5XW12</accession>
<name>A0A1F5XW12_9BACT</name>
<reference evidence="2 3" key="1">
    <citation type="journal article" date="2016" name="Nat. Commun.">
        <title>Thousands of microbial genomes shed light on interconnected biogeochemical processes in an aquifer system.</title>
        <authorList>
            <person name="Anantharaman K."/>
            <person name="Brown C.T."/>
            <person name="Hug L.A."/>
            <person name="Sharon I."/>
            <person name="Castelle C.J."/>
            <person name="Probst A.J."/>
            <person name="Thomas B.C."/>
            <person name="Singh A."/>
            <person name="Wilkins M.J."/>
            <person name="Karaoz U."/>
            <person name="Brodie E.L."/>
            <person name="Williams K.H."/>
            <person name="Hubbard S.S."/>
            <person name="Banfield J.F."/>
        </authorList>
    </citation>
    <scope>NUCLEOTIDE SEQUENCE [LARGE SCALE GENOMIC DNA]</scope>
</reference>
<evidence type="ECO:0000313" key="3">
    <source>
        <dbReference type="Proteomes" id="UP000177334"/>
    </source>
</evidence>
<gene>
    <name evidence="2" type="ORF">A3H05_02710</name>
</gene>
<evidence type="ECO:0000313" key="2">
    <source>
        <dbReference type="EMBL" id="OGF92078.1"/>
    </source>
</evidence>
<comment type="caution">
    <text evidence="2">The sequence shown here is derived from an EMBL/GenBank/DDBJ whole genome shotgun (WGS) entry which is preliminary data.</text>
</comment>
<feature type="transmembrane region" description="Helical" evidence="1">
    <location>
        <begin position="7"/>
        <end position="28"/>
    </location>
</feature>
<evidence type="ECO:0000256" key="1">
    <source>
        <dbReference type="SAM" id="Phobius"/>
    </source>
</evidence>
<dbReference type="AlphaFoldDB" id="A0A1F5XW12"/>
<sequence length="201" mass="22499">MKKALKFFFIFLAAVAAIYVVLVIIRMFHFYNLDKTNEQVVKIHNTKLTMDDVIGKNLPPDPGAEADKTIQGIDTNKNGIRDDVELAIFKAYPDSAKTRAVLLQYALALQMEAVQKVVNVGVVGEIANKQDRAFFCVAKIIPGDGESSVFVAIEKYGKFISDKQFNTEERKTAHKHFYSYLKSGRIDDSISCDIELLSLAD</sequence>
<keyword evidence="1" id="KW-1133">Transmembrane helix</keyword>
<protein>
    <submittedName>
        <fullName evidence="2">Uncharacterized protein</fullName>
    </submittedName>
</protein>
<dbReference type="Proteomes" id="UP000177334">
    <property type="component" value="Unassembled WGS sequence"/>
</dbReference>
<dbReference type="EMBL" id="MFIP01000017">
    <property type="protein sequence ID" value="OGF92078.1"/>
    <property type="molecule type" value="Genomic_DNA"/>
</dbReference>
<organism evidence="2 3">
    <name type="scientific">Candidatus Giovannonibacteria bacterium RIFCSPLOWO2_12_FULL_43_26</name>
    <dbReference type="NCBI Taxonomy" id="1798363"/>
    <lineage>
        <taxon>Bacteria</taxon>
        <taxon>Candidatus Giovannoniibacteriota</taxon>
    </lineage>
</organism>